<feature type="compositionally biased region" description="Low complexity" evidence="1">
    <location>
        <begin position="114"/>
        <end position="135"/>
    </location>
</feature>
<name>A0A1I5XE42_9PSEU</name>
<protein>
    <submittedName>
        <fullName evidence="2">Uncharacterized protein</fullName>
    </submittedName>
</protein>
<organism evidence="2 3">
    <name type="scientific">Amycolatopsis rubida</name>
    <dbReference type="NCBI Taxonomy" id="112413"/>
    <lineage>
        <taxon>Bacteria</taxon>
        <taxon>Bacillati</taxon>
        <taxon>Actinomycetota</taxon>
        <taxon>Actinomycetes</taxon>
        <taxon>Pseudonocardiales</taxon>
        <taxon>Pseudonocardiaceae</taxon>
        <taxon>Amycolatopsis</taxon>
    </lineage>
</organism>
<dbReference type="Proteomes" id="UP000199137">
    <property type="component" value="Unassembled WGS sequence"/>
</dbReference>
<dbReference type="AlphaFoldDB" id="A0A1I5XE42"/>
<evidence type="ECO:0000256" key="1">
    <source>
        <dbReference type="SAM" id="MobiDB-lite"/>
    </source>
</evidence>
<sequence>MEDQEEQEPRFRMLLRPDSSGPGQRQAQHLAIGFLRPLPRETADDDQDQAHASRPEPPRLFTRRVAPIWVHGQNPWAGLDRNGGPPPGETASGDQDQALVIRPEPDTAPHAGQPADTPAAHDPAARSSARSRMSPPITPGSRHSQLNQARHTPRTW</sequence>
<evidence type="ECO:0000313" key="2">
    <source>
        <dbReference type="EMBL" id="SFQ29937.1"/>
    </source>
</evidence>
<accession>A0A1I5XE42</accession>
<reference evidence="2 3" key="1">
    <citation type="submission" date="2016-10" db="EMBL/GenBank/DDBJ databases">
        <authorList>
            <person name="de Groot N.N."/>
        </authorList>
    </citation>
    <scope>NUCLEOTIDE SEQUENCE [LARGE SCALE GENOMIC DNA]</scope>
    <source>
        <strain evidence="2 3">DSM 44637</strain>
    </source>
</reference>
<dbReference type="OrthoDB" id="9961278at2"/>
<dbReference type="EMBL" id="FOWC01000010">
    <property type="protein sequence ID" value="SFQ29937.1"/>
    <property type="molecule type" value="Genomic_DNA"/>
</dbReference>
<feature type="compositionally biased region" description="Basic and acidic residues" evidence="1">
    <location>
        <begin position="38"/>
        <end position="57"/>
    </location>
</feature>
<proteinExistence type="predicted"/>
<dbReference type="RefSeq" id="WP_093575707.1">
    <property type="nucleotide sequence ID" value="NZ_FOWC01000010.1"/>
</dbReference>
<gene>
    <name evidence="2" type="ORF">SAMN05421854_110166</name>
</gene>
<feature type="region of interest" description="Disordered" evidence="1">
    <location>
        <begin position="1"/>
        <end position="156"/>
    </location>
</feature>
<feature type="compositionally biased region" description="Polar residues" evidence="1">
    <location>
        <begin position="141"/>
        <end position="150"/>
    </location>
</feature>
<evidence type="ECO:0000313" key="3">
    <source>
        <dbReference type="Proteomes" id="UP000199137"/>
    </source>
</evidence>